<dbReference type="Gene3D" id="1.10.287.380">
    <property type="entry name" value="Valyl-tRNA synthetase, C-terminal domain"/>
    <property type="match status" value="1"/>
</dbReference>
<feature type="coiled-coil region" evidence="12">
    <location>
        <begin position="561"/>
        <end position="612"/>
    </location>
</feature>
<dbReference type="Pfam" id="PF12848">
    <property type="entry name" value="ABC_tran_Xtn"/>
    <property type="match status" value="1"/>
</dbReference>
<dbReference type="InterPro" id="IPR032524">
    <property type="entry name" value="ABC_tran_C"/>
</dbReference>
<dbReference type="InterPro" id="IPR032781">
    <property type="entry name" value="ABC_tran_Xtn"/>
</dbReference>
<evidence type="ECO:0000256" key="13">
    <source>
        <dbReference type="SAM" id="MobiDB-lite"/>
    </source>
</evidence>
<dbReference type="InterPro" id="IPR003439">
    <property type="entry name" value="ABC_transporter-like_ATP-bd"/>
</dbReference>
<feature type="domain" description="ABC transporter" evidence="14">
    <location>
        <begin position="283"/>
        <end position="499"/>
    </location>
</feature>
<keyword evidence="4" id="KW-0699">rRNA-binding</keyword>
<name>A0A1M6HRV7_9FIRM</name>
<dbReference type="AlphaFoldDB" id="A0A1M6HRV7"/>
<dbReference type="PROSITE" id="PS50893">
    <property type="entry name" value="ABC_TRANSPORTER_2"/>
    <property type="match status" value="2"/>
</dbReference>
<dbReference type="GO" id="GO:0003677">
    <property type="term" value="F:DNA binding"/>
    <property type="evidence" value="ECO:0007669"/>
    <property type="project" value="InterPro"/>
</dbReference>
<reference evidence="15 16" key="1">
    <citation type="submission" date="2016-11" db="EMBL/GenBank/DDBJ databases">
        <authorList>
            <person name="Jaros S."/>
            <person name="Januszkiewicz K."/>
            <person name="Wedrychowicz H."/>
        </authorList>
    </citation>
    <scope>NUCLEOTIDE SEQUENCE [LARGE SCALE GENOMIC DNA]</scope>
    <source>
        <strain evidence="15 16">DSM 15480</strain>
    </source>
</reference>
<dbReference type="InterPro" id="IPR017871">
    <property type="entry name" value="ABC_transporter-like_CS"/>
</dbReference>
<feature type="compositionally biased region" description="Low complexity" evidence="13">
    <location>
        <begin position="498"/>
        <end position="511"/>
    </location>
</feature>
<keyword evidence="16" id="KW-1185">Reference proteome</keyword>
<feature type="region of interest" description="Disordered" evidence="13">
    <location>
        <begin position="493"/>
        <end position="547"/>
    </location>
</feature>
<dbReference type="GO" id="GO:0006417">
    <property type="term" value="P:regulation of translation"/>
    <property type="evidence" value="ECO:0007669"/>
    <property type="project" value="UniProtKB-KW"/>
</dbReference>
<dbReference type="EMBL" id="FQZY01000005">
    <property type="protein sequence ID" value="SHJ24844.1"/>
    <property type="molecule type" value="Genomic_DNA"/>
</dbReference>
<evidence type="ECO:0000259" key="14">
    <source>
        <dbReference type="PROSITE" id="PS50893"/>
    </source>
</evidence>
<dbReference type="STRING" id="1121950.SAMN02745243_00115"/>
<keyword evidence="10" id="KW-0694">RNA-binding</keyword>
<dbReference type="CDD" id="cd03221">
    <property type="entry name" value="ABCF_EF-3"/>
    <property type="match status" value="2"/>
</dbReference>
<dbReference type="GO" id="GO:0000049">
    <property type="term" value="F:tRNA binding"/>
    <property type="evidence" value="ECO:0007669"/>
    <property type="project" value="UniProtKB-KW"/>
</dbReference>
<evidence type="ECO:0000256" key="7">
    <source>
        <dbReference type="ARBA" id="ARBA00022801"/>
    </source>
</evidence>
<evidence type="ECO:0000256" key="6">
    <source>
        <dbReference type="ARBA" id="ARBA00022741"/>
    </source>
</evidence>
<sequence>MNLLTMEQITKAYTDKILLDRVDFSINEHEKIGVIGINGTGKSTLLKIAAGLEEEDDGKISKGSNVKLRYLQQTPVFEKDMTILDAVLHDNVSEINEWSIESEAKIMIQRLELPDYSEKVEHLSGGQKKRVALANTLLAPVEILVLDEPTNHLDEQTSSWLEEYLTAFKGAILMVTHDRYFLDRVATRIVEVDKAKIYNYPGNYSEYVTLKAERQNIEIAGEKKRQNILRTELEWLHRGARARSTKQKAHIDRIEALQNTAAPVQDGTVTMNSVSSRMGKKTIELEHISKAYGDKRLIQDYSYIFLKNDRIGIIGENGCGKSTLLKIITGELAPDEGTVETGETIRVGYFSQENEALDDSMRVIDYVKEVGEYIRTTDGLITASQMLEKFLFEGSAQWSPIGKLSGGEKRRLYLLRILMSSPNVLILDEPTNDLDIQTLTILEDYLDSFDGIVITVSHDRYFLDRIVRRIFSFEGAGEVKQYEGNYSDYLLARPEEPGTGTSGAASGSSGAAAGGKSGGCTDSKAVNADSSDAQLTDQKSADTGRGHARKLKFSYKEQREFEGIDEEIATLEEKIEQLDADAAKNASVYGKLNEIMEEKAEAEQQLEEKMERWVYLNDLHDQIMAEKSEG</sequence>
<organism evidence="15 16">
    <name type="scientific">Hespellia stercorisuis DSM 15480</name>
    <dbReference type="NCBI Taxonomy" id="1121950"/>
    <lineage>
        <taxon>Bacteria</taxon>
        <taxon>Bacillati</taxon>
        <taxon>Bacillota</taxon>
        <taxon>Clostridia</taxon>
        <taxon>Lachnospirales</taxon>
        <taxon>Lachnospiraceae</taxon>
        <taxon>Hespellia</taxon>
    </lineage>
</organism>
<dbReference type="GO" id="GO:0005524">
    <property type="term" value="F:ATP binding"/>
    <property type="evidence" value="ECO:0007669"/>
    <property type="project" value="UniProtKB-KW"/>
</dbReference>
<evidence type="ECO:0000256" key="5">
    <source>
        <dbReference type="ARBA" id="ARBA00022737"/>
    </source>
</evidence>
<dbReference type="Pfam" id="PF16326">
    <property type="entry name" value="ABC_tran_CTD"/>
    <property type="match status" value="1"/>
</dbReference>
<dbReference type="GO" id="GO:0016887">
    <property type="term" value="F:ATP hydrolysis activity"/>
    <property type="evidence" value="ECO:0007669"/>
    <property type="project" value="InterPro"/>
</dbReference>
<keyword evidence="11" id="KW-0648">Protein biosynthesis</keyword>
<dbReference type="InterPro" id="IPR003593">
    <property type="entry name" value="AAA+_ATPase"/>
</dbReference>
<keyword evidence="2" id="KW-0963">Cytoplasm</keyword>
<evidence type="ECO:0000256" key="11">
    <source>
        <dbReference type="ARBA" id="ARBA00022917"/>
    </source>
</evidence>
<dbReference type="PANTHER" id="PTHR42855">
    <property type="entry name" value="ABC TRANSPORTER ATP-BINDING SUBUNIT"/>
    <property type="match status" value="1"/>
</dbReference>
<keyword evidence="9" id="KW-0810">Translation regulation</keyword>
<dbReference type="GO" id="GO:0006412">
    <property type="term" value="P:translation"/>
    <property type="evidence" value="ECO:0007669"/>
    <property type="project" value="UniProtKB-KW"/>
</dbReference>
<accession>A0A1M6HRV7</accession>
<feature type="compositionally biased region" description="Polar residues" evidence="13">
    <location>
        <begin position="528"/>
        <end position="538"/>
    </location>
</feature>
<protein>
    <submittedName>
        <fullName evidence="15">ATP-binding cassette, subfamily F, uup</fullName>
    </submittedName>
</protein>
<evidence type="ECO:0000256" key="3">
    <source>
        <dbReference type="ARBA" id="ARBA00022555"/>
    </source>
</evidence>
<evidence type="ECO:0000256" key="2">
    <source>
        <dbReference type="ARBA" id="ARBA00022490"/>
    </source>
</evidence>
<evidence type="ECO:0000256" key="10">
    <source>
        <dbReference type="ARBA" id="ARBA00022884"/>
    </source>
</evidence>
<evidence type="ECO:0000256" key="8">
    <source>
        <dbReference type="ARBA" id="ARBA00022840"/>
    </source>
</evidence>
<dbReference type="InterPro" id="IPR027417">
    <property type="entry name" value="P-loop_NTPase"/>
</dbReference>
<keyword evidence="12" id="KW-0175">Coiled coil</keyword>
<dbReference type="InterPro" id="IPR051309">
    <property type="entry name" value="ABCF_ATPase"/>
</dbReference>
<dbReference type="Pfam" id="PF00005">
    <property type="entry name" value="ABC_tran"/>
    <property type="match status" value="2"/>
</dbReference>
<dbReference type="SUPFAM" id="SSF52540">
    <property type="entry name" value="P-loop containing nucleoside triphosphate hydrolases"/>
    <property type="match status" value="2"/>
</dbReference>
<dbReference type="PANTHER" id="PTHR42855:SF1">
    <property type="entry name" value="ABC TRANSPORTER DOMAIN-CONTAINING PROTEIN"/>
    <property type="match status" value="1"/>
</dbReference>
<keyword evidence="7" id="KW-0378">Hydrolase</keyword>
<proteinExistence type="inferred from homology"/>
<keyword evidence="6" id="KW-0547">Nucleotide-binding</keyword>
<dbReference type="FunFam" id="3.40.50.300:FF:000183">
    <property type="entry name" value="ABC transporter ATP-binding protein yjjK"/>
    <property type="match status" value="1"/>
</dbReference>
<evidence type="ECO:0000256" key="4">
    <source>
        <dbReference type="ARBA" id="ARBA00022730"/>
    </source>
</evidence>
<dbReference type="PROSITE" id="PS00211">
    <property type="entry name" value="ABC_TRANSPORTER_1"/>
    <property type="match status" value="1"/>
</dbReference>
<comment type="similarity">
    <text evidence="1">Belongs to the ABC transporter superfamily. ABCF family. Translational throttle EttA subfamily.</text>
</comment>
<feature type="domain" description="ABC transporter" evidence="14">
    <location>
        <begin position="4"/>
        <end position="219"/>
    </location>
</feature>
<dbReference type="OrthoDB" id="9801441at2"/>
<evidence type="ECO:0000313" key="15">
    <source>
        <dbReference type="EMBL" id="SHJ24844.1"/>
    </source>
</evidence>
<keyword evidence="3" id="KW-0820">tRNA-binding</keyword>
<dbReference type="GO" id="GO:0019843">
    <property type="term" value="F:rRNA binding"/>
    <property type="evidence" value="ECO:0007669"/>
    <property type="project" value="UniProtKB-KW"/>
</dbReference>
<dbReference type="RefSeq" id="WP_073103711.1">
    <property type="nucleotide sequence ID" value="NZ_FQZY01000005.1"/>
</dbReference>
<evidence type="ECO:0000256" key="1">
    <source>
        <dbReference type="ARBA" id="ARBA00005868"/>
    </source>
</evidence>
<evidence type="ECO:0000313" key="16">
    <source>
        <dbReference type="Proteomes" id="UP000184301"/>
    </source>
</evidence>
<dbReference type="InterPro" id="IPR037118">
    <property type="entry name" value="Val-tRNA_synth_C_sf"/>
</dbReference>
<evidence type="ECO:0000256" key="12">
    <source>
        <dbReference type="SAM" id="Coils"/>
    </source>
</evidence>
<keyword evidence="5" id="KW-0677">Repeat</keyword>
<dbReference type="Proteomes" id="UP000184301">
    <property type="component" value="Unassembled WGS sequence"/>
</dbReference>
<dbReference type="FunFam" id="3.40.50.300:FF:000011">
    <property type="entry name" value="Putative ABC transporter ATP-binding component"/>
    <property type="match status" value="1"/>
</dbReference>
<keyword evidence="8 15" id="KW-0067">ATP-binding</keyword>
<dbReference type="SMART" id="SM00382">
    <property type="entry name" value="AAA"/>
    <property type="match status" value="2"/>
</dbReference>
<evidence type="ECO:0000256" key="9">
    <source>
        <dbReference type="ARBA" id="ARBA00022845"/>
    </source>
</evidence>
<gene>
    <name evidence="15" type="ORF">SAMN02745243_00115</name>
</gene>
<dbReference type="Gene3D" id="3.40.50.300">
    <property type="entry name" value="P-loop containing nucleotide triphosphate hydrolases"/>
    <property type="match status" value="2"/>
</dbReference>